<dbReference type="RefSeq" id="XP_002541579.1">
    <property type="nucleotide sequence ID" value="XM_002541533.1"/>
</dbReference>
<accession>C4JG15</accession>
<keyword evidence="2" id="KW-1185">Reference proteome</keyword>
<sequence>MTISGTRGLRRNEKEVIETAISPSYLRGRACRIFASSLRGRRLVSVYFDSRQPLTRYAMKSASLLFILCLVTGALAEEFAPKFPSARGACEVAWQLFAIHADTLAASRTKTKPKFIQWYFGDRTNFNEVTRFLHPHDTELPNIFPSGQKLDAPLDTILQQLIDARATGPLFYGRVFPGVSHPEFLRAFSTSIHDVAQKLDLSDKVEKHLHDNLHGSLKGIVDARKADSDYYLRRELHGAAKEHGKDIDLKLKEFKLADETLSTLDWDATLRGYKKENELDETGKWLEEQYNKYLTTGSPYELSMRVGHLKSIQDFKEALDIQMGVGCSRK</sequence>
<dbReference type="KEGG" id="ure:UREG_01095"/>
<dbReference type="Proteomes" id="UP000002058">
    <property type="component" value="Unassembled WGS sequence"/>
</dbReference>
<dbReference type="EMBL" id="CH476615">
    <property type="protein sequence ID" value="EEP76246.1"/>
    <property type="molecule type" value="Genomic_DNA"/>
</dbReference>
<dbReference type="GeneID" id="8440344"/>
<organism evidence="1 2">
    <name type="scientific">Uncinocarpus reesii (strain UAMH 1704)</name>
    <dbReference type="NCBI Taxonomy" id="336963"/>
    <lineage>
        <taxon>Eukaryota</taxon>
        <taxon>Fungi</taxon>
        <taxon>Dikarya</taxon>
        <taxon>Ascomycota</taxon>
        <taxon>Pezizomycotina</taxon>
        <taxon>Eurotiomycetes</taxon>
        <taxon>Eurotiomycetidae</taxon>
        <taxon>Onygenales</taxon>
        <taxon>Onygenaceae</taxon>
        <taxon>Uncinocarpus</taxon>
    </lineage>
</organism>
<gene>
    <name evidence="1" type="ORF">UREG_01095</name>
</gene>
<evidence type="ECO:0000313" key="1">
    <source>
        <dbReference type="EMBL" id="EEP76246.1"/>
    </source>
</evidence>
<dbReference type="HOGENOM" id="CLU_842493_0_0_1"/>
<dbReference type="VEuPathDB" id="FungiDB:UREG_01095"/>
<protein>
    <submittedName>
        <fullName evidence="1">Uncharacterized protein</fullName>
    </submittedName>
</protein>
<dbReference type="InParanoid" id="C4JG15"/>
<dbReference type="AlphaFoldDB" id="C4JG15"/>
<evidence type="ECO:0000313" key="2">
    <source>
        <dbReference type="Proteomes" id="UP000002058"/>
    </source>
</evidence>
<reference evidence="2" key="1">
    <citation type="journal article" date="2009" name="Genome Res.">
        <title>Comparative genomic analyses of the human fungal pathogens Coccidioides and their relatives.</title>
        <authorList>
            <person name="Sharpton T.J."/>
            <person name="Stajich J.E."/>
            <person name="Rounsley S.D."/>
            <person name="Gardner M.J."/>
            <person name="Wortman J.R."/>
            <person name="Jordar V.S."/>
            <person name="Maiti R."/>
            <person name="Kodira C.D."/>
            <person name="Neafsey D.E."/>
            <person name="Zeng Q."/>
            <person name="Hung C.-Y."/>
            <person name="McMahan C."/>
            <person name="Muszewska A."/>
            <person name="Grynberg M."/>
            <person name="Mandel M.A."/>
            <person name="Kellner E.M."/>
            <person name="Barker B.M."/>
            <person name="Galgiani J.N."/>
            <person name="Orbach M.J."/>
            <person name="Kirkland T.N."/>
            <person name="Cole G.T."/>
            <person name="Henn M.R."/>
            <person name="Birren B.W."/>
            <person name="Taylor J.W."/>
        </authorList>
    </citation>
    <scope>NUCLEOTIDE SEQUENCE [LARGE SCALE GENOMIC DNA]</scope>
    <source>
        <strain evidence="2">UAMH 1704</strain>
    </source>
</reference>
<proteinExistence type="predicted"/>
<name>C4JG15_UNCRE</name>